<keyword evidence="2" id="KW-1185">Reference proteome</keyword>
<accession>A0AAE1R533</accession>
<comment type="caution">
    <text evidence="1">The sequence shown here is derived from an EMBL/GenBank/DDBJ whole genome shotgun (WGS) entry which is preliminary data.</text>
</comment>
<organism evidence="1 2">
    <name type="scientific">Anisodus tanguticus</name>
    <dbReference type="NCBI Taxonomy" id="243964"/>
    <lineage>
        <taxon>Eukaryota</taxon>
        <taxon>Viridiplantae</taxon>
        <taxon>Streptophyta</taxon>
        <taxon>Embryophyta</taxon>
        <taxon>Tracheophyta</taxon>
        <taxon>Spermatophyta</taxon>
        <taxon>Magnoliopsida</taxon>
        <taxon>eudicotyledons</taxon>
        <taxon>Gunneridae</taxon>
        <taxon>Pentapetalae</taxon>
        <taxon>asterids</taxon>
        <taxon>lamiids</taxon>
        <taxon>Solanales</taxon>
        <taxon>Solanaceae</taxon>
        <taxon>Solanoideae</taxon>
        <taxon>Hyoscyameae</taxon>
        <taxon>Anisodus</taxon>
    </lineage>
</organism>
<proteinExistence type="predicted"/>
<dbReference type="Proteomes" id="UP001291623">
    <property type="component" value="Unassembled WGS sequence"/>
</dbReference>
<sequence>MVLTAEHLSIIIKRGGGLVLCQAFYLISFHYFNILFDPMEEYRLISNTVIMGHDPGSCYLRKPMKWSTGDAPGEYGGPPTTTKLRKYWGKDVDPVTSDEFIWNKEFMGHTKKYVQDPKKRALLPPRYNLGLFCSKRWNLPPQEPPHPGPTGL</sequence>
<reference evidence="1" key="1">
    <citation type="submission" date="2023-12" db="EMBL/GenBank/DDBJ databases">
        <title>Genome assembly of Anisodus tanguticus.</title>
        <authorList>
            <person name="Wang Y.-J."/>
        </authorList>
    </citation>
    <scope>NUCLEOTIDE SEQUENCE</scope>
    <source>
        <strain evidence="1">KB-2021</strain>
        <tissue evidence="1">Leaf</tissue>
    </source>
</reference>
<dbReference type="EMBL" id="JAVYJV010000020">
    <property type="protein sequence ID" value="KAK4344127.1"/>
    <property type="molecule type" value="Genomic_DNA"/>
</dbReference>
<dbReference type="AlphaFoldDB" id="A0AAE1R533"/>
<name>A0AAE1R533_9SOLA</name>
<protein>
    <submittedName>
        <fullName evidence="1">Uncharacterized protein</fullName>
    </submittedName>
</protein>
<evidence type="ECO:0000313" key="2">
    <source>
        <dbReference type="Proteomes" id="UP001291623"/>
    </source>
</evidence>
<gene>
    <name evidence="1" type="ORF">RND71_037221</name>
</gene>
<evidence type="ECO:0000313" key="1">
    <source>
        <dbReference type="EMBL" id="KAK4344127.1"/>
    </source>
</evidence>